<evidence type="ECO:0000256" key="5">
    <source>
        <dbReference type="HAMAP-Rule" id="MF_00978"/>
    </source>
</evidence>
<evidence type="ECO:0000259" key="6">
    <source>
        <dbReference type="PROSITE" id="PS51733"/>
    </source>
</evidence>
<dbReference type="GO" id="GO:0009249">
    <property type="term" value="P:protein lipoylation"/>
    <property type="evidence" value="ECO:0007669"/>
    <property type="project" value="UniProtKB-ARBA"/>
</dbReference>
<dbReference type="Gene3D" id="2.30.30.100">
    <property type="match status" value="1"/>
</dbReference>
<dbReference type="PANTHER" id="PTHR12835">
    <property type="entry name" value="BIOTIN PROTEIN LIGASE"/>
    <property type="match status" value="1"/>
</dbReference>
<dbReference type="InterPro" id="IPR013196">
    <property type="entry name" value="HTH_11"/>
</dbReference>
<reference evidence="7" key="2">
    <citation type="journal article" date="2021" name="PeerJ">
        <title>Extensive microbial diversity within the chicken gut microbiome revealed by metagenomics and culture.</title>
        <authorList>
            <person name="Gilroy R."/>
            <person name="Ravi A."/>
            <person name="Getino M."/>
            <person name="Pursley I."/>
            <person name="Horton D.L."/>
            <person name="Alikhan N.F."/>
            <person name="Baker D."/>
            <person name="Gharbi K."/>
            <person name="Hall N."/>
            <person name="Watson M."/>
            <person name="Adriaenssens E.M."/>
            <person name="Foster-Nyarko E."/>
            <person name="Jarju S."/>
            <person name="Secka A."/>
            <person name="Antonio M."/>
            <person name="Oren A."/>
            <person name="Chaudhuri R.R."/>
            <person name="La Ragione R."/>
            <person name="Hildebrand F."/>
            <person name="Pallen M.J."/>
        </authorList>
    </citation>
    <scope>NUCLEOTIDE SEQUENCE</scope>
    <source>
        <strain evidence="7">CHK199-13235</strain>
    </source>
</reference>
<evidence type="ECO:0000256" key="4">
    <source>
        <dbReference type="ARBA" id="ARBA00023267"/>
    </source>
</evidence>
<keyword evidence="5" id="KW-0678">Repressor</keyword>
<dbReference type="NCBIfam" id="TIGR00121">
    <property type="entry name" value="birA_ligase"/>
    <property type="match status" value="1"/>
</dbReference>
<dbReference type="InterPro" id="IPR003142">
    <property type="entry name" value="BPL_C"/>
</dbReference>
<keyword evidence="1 5" id="KW-0436">Ligase</keyword>
<dbReference type="GO" id="GO:0016740">
    <property type="term" value="F:transferase activity"/>
    <property type="evidence" value="ECO:0007669"/>
    <property type="project" value="UniProtKB-ARBA"/>
</dbReference>
<dbReference type="AlphaFoldDB" id="A0A9D1FN59"/>
<dbReference type="InterPro" id="IPR036388">
    <property type="entry name" value="WH-like_DNA-bd_sf"/>
</dbReference>
<name>A0A9D1FN59_9FIRM</name>
<keyword evidence="2 5" id="KW-0547">Nucleotide-binding</keyword>
<evidence type="ECO:0000313" key="8">
    <source>
        <dbReference type="Proteomes" id="UP000824002"/>
    </source>
</evidence>
<dbReference type="Pfam" id="PF03099">
    <property type="entry name" value="BPL_LplA_LipB"/>
    <property type="match status" value="1"/>
</dbReference>
<feature type="binding site" evidence="5">
    <location>
        <position position="116"/>
    </location>
    <ligand>
        <name>biotin</name>
        <dbReference type="ChEBI" id="CHEBI:57586"/>
    </ligand>
</feature>
<dbReference type="HAMAP" id="MF_00978">
    <property type="entry name" value="Bifunct_BirA"/>
    <property type="match status" value="1"/>
</dbReference>
<dbReference type="InterPro" id="IPR030855">
    <property type="entry name" value="Bifunct_BirA"/>
</dbReference>
<dbReference type="GO" id="GO:0006355">
    <property type="term" value="P:regulation of DNA-templated transcription"/>
    <property type="evidence" value="ECO:0007669"/>
    <property type="project" value="UniProtKB-UniRule"/>
</dbReference>
<keyword evidence="5" id="KW-0804">Transcription</keyword>
<dbReference type="InterPro" id="IPR011991">
    <property type="entry name" value="ArsR-like_HTH"/>
</dbReference>
<dbReference type="SUPFAM" id="SSF50037">
    <property type="entry name" value="C-terminal domain of transcriptional repressors"/>
    <property type="match status" value="1"/>
</dbReference>
<dbReference type="EC" id="6.3.4.15" evidence="5"/>
<feature type="binding site" evidence="5">
    <location>
        <position position="187"/>
    </location>
    <ligand>
        <name>biotin</name>
        <dbReference type="ChEBI" id="CHEBI:57586"/>
    </ligand>
</feature>
<comment type="catalytic activity">
    <reaction evidence="5">
        <text>biotin + L-lysyl-[protein] + ATP = N(6)-biotinyl-L-lysyl-[protein] + AMP + diphosphate + H(+)</text>
        <dbReference type="Rhea" id="RHEA:11756"/>
        <dbReference type="Rhea" id="RHEA-COMP:9752"/>
        <dbReference type="Rhea" id="RHEA-COMP:10505"/>
        <dbReference type="ChEBI" id="CHEBI:15378"/>
        <dbReference type="ChEBI" id="CHEBI:29969"/>
        <dbReference type="ChEBI" id="CHEBI:30616"/>
        <dbReference type="ChEBI" id="CHEBI:33019"/>
        <dbReference type="ChEBI" id="CHEBI:57586"/>
        <dbReference type="ChEBI" id="CHEBI:83144"/>
        <dbReference type="ChEBI" id="CHEBI:456215"/>
        <dbReference type="EC" id="6.3.4.15"/>
    </reaction>
</comment>
<comment type="function">
    <text evidence="5">Acts both as a biotin--[acetyl-CoA-carboxylase] ligase and a repressor.</text>
</comment>
<dbReference type="Pfam" id="PF08279">
    <property type="entry name" value="HTH_11"/>
    <property type="match status" value="1"/>
</dbReference>
<organism evidence="7 8">
    <name type="scientific">Candidatus Merdivicinus excrementipullorum</name>
    <dbReference type="NCBI Taxonomy" id="2840867"/>
    <lineage>
        <taxon>Bacteria</taxon>
        <taxon>Bacillati</taxon>
        <taxon>Bacillota</taxon>
        <taxon>Clostridia</taxon>
        <taxon>Eubacteriales</taxon>
        <taxon>Oscillospiraceae</taxon>
        <taxon>Oscillospiraceae incertae sedis</taxon>
        <taxon>Candidatus Merdivicinus</taxon>
    </lineage>
</organism>
<dbReference type="PROSITE" id="PS51733">
    <property type="entry name" value="BPL_LPL_CATALYTIC"/>
    <property type="match status" value="1"/>
</dbReference>
<keyword evidence="5" id="KW-0805">Transcription regulation</keyword>
<evidence type="ECO:0000256" key="3">
    <source>
        <dbReference type="ARBA" id="ARBA00022840"/>
    </source>
</evidence>
<dbReference type="GO" id="GO:0004077">
    <property type="term" value="F:biotin--[biotin carboxyl-carrier protein] ligase activity"/>
    <property type="evidence" value="ECO:0007669"/>
    <property type="project" value="UniProtKB-UniRule"/>
</dbReference>
<dbReference type="SUPFAM" id="SSF55681">
    <property type="entry name" value="Class II aaRS and biotin synthetases"/>
    <property type="match status" value="1"/>
</dbReference>
<feature type="domain" description="BPL/LPL catalytic" evidence="6">
    <location>
        <begin position="69"/>
        <end position="262"/>
    </location>
</feature>
<dbReference type="GO" id="GO:0005737">
    <property type="term" value="C:cytoplasm"/>
    <property type="evidence" value="ECO:0007669"/>
    <property type="project" value="TreeGrafter"/>
</dbReference>
<feature type="DNA-binding region" description="H-T-H motif" evidence="5">
    <location>
        <begin position="22"/>
        <end position="41"/>
    </location>
</feature>
<evidence type="ECO:0000256" key="1">
    <source>
        <dbReference type="ARBA" id="ARBA00022598"/>
    </source>
</evidence>
<dbReference type="EMBL" id="DVJP01000054">
    <property type="protein sequence ID" value="HIS76813.1"/>
    <property type="molecule type" value="Genomic_DNA"/>
</dbReference>
<keyword evidence="5" id="KW-0238">DNA-binding</keyword>
<dbReference type="InterPro" id="IPR004143">
    <property type="entry name" value="BPL_LPL_catalytic"/>
</dbReference>
<dbReference type="Gene3D" id="3.30.930.10">
    <property type="entry name" value="Bira Bifunctional Protein, Domain 2"/>
    <property type="match status" value="1"/>
</dbReference>
<protein>
    <recommendedName>
        <fullName evidence="5">Bifunctional ligase/repressor BirA</fullName>
    </recommendedName>
    <alternativeName>
        <fullName evidence="5">Biotin--[acetyl-CoA-carboxylase] ligase</fullName>
        <ecNumber evidence="5">6.3.4.15</ecNumber>
    </alternativeName>
    <alternativeName>
        <fullName evidence="5">Biotin--protein ligase</fullName>
    </alternativeName>
    <alternativeName>
        <fullName evidence="5">Biotin-[acetyl-CoA carboxylase] synthetase</fullName>
    </alternativeName>
</protein>
<proteinExistence type="inferred from homology"/>
<dbReference type="InterPro" id="IPR045864">
    <property type="entry name" value="aa-tRNA-synth_II/BPL/LPL"/>
</dbReference>
<dbReference type="PANTHER" id="PTHR12835:SF5">
    <property type="entry name" value="BIOTIN--PROTEIN LIGASE"/>
    <property type="match status" value="1"/>
</dbReference>
<dbReference type="GO" id="GO:0005524">
    <property type="term" value="F:ATP binding"/>
    <property type="evidence" value="ECO:0007669"/>
    <property type="project" value="UniProtKB-UniRule"/>
</dbReference>
<gene>
    <name evidence="5" type="primary">birA</name>
    <name evidence="7" type="ORF">IAB51_08400</name>
</gene>
<comment type="similarity">
    <text evidence="5">Belongs to the biotin--protein ligase family.</text>
</comment>
<feature type="binding site" evidence="5">
    <location>
        <begin position="120"/>
        <end position="122"/>
    </location>
    <ligand>
        <name>biotin</name>
        <dbReference type="ChEBI" id="CHEBI:57586"/>
    </ligand>
</feature>
<dbReference type="CDD" id="cd16442">
    <property type="entry name" value="BPL"/>
    <property type="match status" value="1"/>
</dbReference>
<reference evidence="7" key="1">
    <citation type="submission" date="2020-10" db="EMBL/GenBank/DDBJ databases">
        <authorList>
            <person name="Gilroy R."/>
        </authorList>
    </citation>
    <scope>NUCLEOTIDE SEQUENCE</scope>
    <source>
        <strain evidence="7">CHK199-13235</strain>
    </source>
</reference>
<dbReference type="InterPro" id="IPR008988">
    <property type="entry name" value="Transcriptional_repressor_C"/>
</dbReference>
<dbReference type="Proteomes" id="UP000824002">
    <property type="component" value="Unassembled WGS sequence"/>
</dbReference>
<comment type="caution">
    <text evidence="7">The sequence shown here is derived from an EMBL/GenBank/DDBJ whole genome shotgun (WGS) entry which is preliminary data.</text>
</comment>
<dbReference type="SUPFAM" id="SSF46785">
    <property type="entry name" value="Winged helix' DNA-binding domain"/>
    <property type="match status" value="1"/>
</dbReference>
<dbReference type="GO" id="GO:0003677">
    <property type="term" value="F:DNA binding"/>
    <property type="evidence" value="ECO:0007669"/>
    <property type="project" value="UniProtKB-UniRule"/>
</dbReference>
<feature type="binding site" evidence="5">
    <location>
        <begin position="92"/>
        <end position="94"/>
    </location>
    <ligand>
        <name>biotin</name>
        <dbReference type="ChEBI" id="CHEBI:57586"/>
    </ligand>
</feature>
<evidence type="ECO:0000256" key="2">
    <source>
        <dbReference type="ARBA" id="ARBA00022741"/>
    </source>
</evidence>
<sequence>MALTRYQILERLRQTPDEVVSGGELAEQLGISRTAVWKNMASLQEEGYQIETAANKGYRYLGGEVYSGYEVQRRLDTQVVGRELYFLEEIDSTNSYIRQKAQEGAPGGAVAIARKQTVGRGRLARKFESPPNAGVYLTILLRPEISVGELNLVTLLAAVAAADTIGELSGVCPGIKWTNDLFMGGKKICGILTECSVSGENGAVDYAAVGIGMNLLQKEEDFPEELREIAGSVYMGSGVRVSPADYAACLCRNFERYFYQGKFPQNREEILRKYREKLFFLGQTVQVCGLREQYPAVALDVDGEGRLLVRREDGSIAALNSGEISIRPWKA</sequence>
<keyword evidence="3 5" id="KW-0067">ATP-binding</keyword>
<dbReference type="InterPro" id="IPR004408">
    <property type="entry name" value="Biotin_CoA_COase_ligase"/>
</dbReference>
<keyword evidence="4 5" id="KW-0092">Biotin</keyword>
<dbReference type="CDD" id="cd00090">
    <property type="entry name" value="HTH_ARSR"/>
    <property type="match status" value="1"/>
</dbReference>
<dbReference type="InterPro" id="IPR036390">
    <property type="entry name" value="WH_DNA-bd_sf"/>
</dbReference>
<evidence type="ECO:0000313" key="7">
    <source>
        <dbReference type="EMBL" id="HIS76813.1"/>
    </source>
</evidence>
<accession>A0A9D1FN59</accession>
<dbReference type="Gene3D" id="1.10.10.10">
    <property type="entry name" value="Winged helix-like DNA-binding domain superfamily/Winged helix DNA-binding domain"/>
    <property type="match status" value="1"/>
</dbReference>
<dbReference type="Pfam" id="PF02237">
    <property type="entry name" value="BPL_C"/>
    <property type="match status" value="1"/>
</dbReference>